<dbReference type="Proteomes" id="UP000027586">
    <property type="component" value="Unassembled WGS sequence"/>
</dbReference>
<feature type="transmembrane region" description="Helical" evidence="10">
    <location>
        <begin position="345"/>
        <end position="370"/>
    </location>
</feature>
<dbReference type="GO" id="GO:0016740">
    <property type="term" value="F:transferase activity"/>
    <property type="evidence" value="ECO:0007669"/>
    <property type="project" value="UniProtKB-KW"/>
</dbReference>
<dbReference type="GO" id="GO:0042765">
    <property type="term" value="C:GPI-anchor transamidase complex"/>
    <property type="evidence" value="ECO:0007669"/>
    <property type="project" value="InterPro"/>
</dbReference>
<accession>A0A068RH09</accession>
<feature type="region of interest" description="Disordered" evidence="9">
    <location>
        <begin position="416"/>
        <end position="447"/>
    </location>
</feature>
<dbReference type="Gene3D" id="3.40.630.30">
    <property type="match status" value="1"/>
</dbReference>
<evidence type="ECO:0000256" key="9">
    <source>
        <dbReference type="SAM" id="MobiDB-lite"/>
    </source>
</evidence>
<keyword evidence="4" id="KW-0337">GPI-anchor biosynthesis</keyword>
<evidence type="ECO:0000256" key="3">
    <source>
        <dbReference type="ARBA" id="ARBA00010026"/>
    </source>
</evidence>
<evidence type="ECO:0000256" key="1">
    <source>
        <dbReference type="ARBA" id="ARBA00004477"/>
    </source>
</evidence>
<dbReference type="GO" id="GO:0006526">
    <property type="term" value="P:L-arginine biosynthetic process"/>
    <property type="evidence" value="ECO:0007669"/>
    <property type="project" value="UniProtKB-UniPathway"/>
</dbReference>
<feature type="transmembrane region" description="Helical" evidence="10">
    <location>
        <begin position="183"/>
        <end position="205"/>
    </location>
</feature>
<feature type="transmembrane region" description="Helical" evidence="10">
    <location>
        <begin position="77"/>
        <end position="102"/>
    </location>
</feature>
<dbReference type="EMBL" id="CBTN010000002">
    <property type="protein sequence ID" value="CDH48927.1"/>
    <property type="molecule type" value="Genomic_DNA"/>
</dbReference>
<dbReference type="InterPro" id="IPR036393">
    <property type="entry name" value="AceGlu_kinase-like_sf"/>
</dbReference>
<dbReference type="PROSITE" id="PS51257">
    <property type="entry name" value="PROKAR_LIPOPROTEIN"/>
    <property type="match status" value="1"/>
</dbReference>
<dbReference type="PROSITE" id="PS51731">
    <property type="entry name" value="GNAT_NAGS"/>
    <property type="match status" value="1"/>
</dbReference>
<comment type="similarity">
    <text evidence="3">Belongs to the PIGU family.</text>
</comment>
<evidence type="ECO:0000256" key="2">
    <source>
        <dbReference type="ARBA" id="ARBA00004687"/>
    </source>
</evidence>
<feature type="transmembrane region" description="Helical" evidence="10">
    <location>
        <begin position="15"/>
        <end position="35"/>
    </location>
</feature>
<dbReference type="Gene3D" id="3.40.1160.10">
    <property type="entry name" value="Acetylglutamate kinase-like"/>
    <property type="match status" value="1"/>
</dbReference>
<proteinExistence type="inferred from homology"/>
<dbReference type="VEuPathDB" id="FungiDB:LCOR_00696.1"/>
<dbReference type="InterPro" id="IPR009600">
    <property type="entry name" value="PIG-U"/>
</dbReference>
<keyword evidence="5 10" id="KW-0812">Transmembrane</keyword>
<dbReference type="GO" id="GO:0016255">
    <property type="term" value="P:attachment of GPI anchor to protein"/>
    <property type="evidence" value="ECO:0007669"/>
    <property type="project" value="InterPro"/>
</dbReference>
<comment type="pathway">
    <text evidence="2">Glycolipid biosynthesis; glycosylphosphatidylinositol-anchor biosynthesis.</text>
</comment>
<evidence type="ECO:0000259" key="11">
    <source>
        <dbReference type="PROSITE" id="PS51731"/>
    </source>
</evidence>
<evidence type="ECO:0000313" key="13">
    <source>
        <dbReference type="Proteomes" id="UP000027586"/>
    </source>
</evidence>
<keyword evidence="7 10" id="KW-1133">Transmembrane helix</keyword>
<dbReference type="UniPathway" id="UPA00068"/>
<dbReference type="PANTHER" id="PTHR13121:SF0">
    <property type="entry name" value="PHOSPHATIDYLINOSITOL GLYCAN ANCHOR BIOSYNTHESIS CLASS U PROTEIN"/>
    <property type="match status" value="1"/>
</dbReference>
<dbReference type="Pfam" id="PF06728">
    <property type="entry name" value="PIG-U"/>
    <property type="match status" value="1"/>
</dbReference>
<evidence type="ECO:0000256" key="8">
    <source>
        <dbReference type="ARBA" id="ARBA00023136"/>
    </source>
</evidence>
<dbReference type="PANTHER" id="PTHR13121">
    <property type="entry name" value="GPI TRANSAMIDASE COMPONENT PIG-U"/>
    <property type="match status" value="1"/>
</dbReference>
<dbReference type="InterPro" id="IPR006855">
    <property type="entry name" value="Vertebrate-like_GNAT_dom"/>
</dbReference>
<feature type="transmembrane region" description="Helical" evidence="10">
    <location>
        <begin position="142"/>
        <end position="163"/>
    </location>
</feature>
<dbReference type="AlphaFoldDB" id="A0A068RH09"/>
<feature type="transmembrane region" description="Helical" evidence="10">
    <location>
        <begin position="217"/>
        <end position="235"/>
    </location>
</feature>
<organism evidence="12 13">
    <name type="scientific">Lichtheimia corymbifera JMRC:FSU:9682</name>
    <dbReference type="NCBI Taxonomy" id="1263082"/>
    <lineage>
        <taxon>Eukaryota</taxon>
        <taxon>Fungi</taxon>
        <taxon>Fungi incertae sedis</taxon>
        <taxon>Mucoromycota</taxon>
        <taxon>Mucoromycotina</taxon>
        <taxon>Mucoromycetes</taxon>
        <taxon>Mucorales</taxon>
        <taxon>Lichtheimiaceae</taxon>
        <taxon>Lichtheimia</taxon>
    </lineage>
</organism>
<sequence length="936" mass="104966">MVNSSLKDRLLGSNIWIYACAILLRIAISSFPWLVSALTQRVELVTPVTSFKKLTEGVFLYQSNVPPYDGGQFHQPPLLLCIFSFLMAIPNSYVIPLLYSFMDVAIAHSLQKLVIIKQQYESKQPKLDVEHNIQRIRPQTIAIFYLFNPFTILSCVSKSSIIFTNLSVVMATLWASLGNASLSMVWLALASYLSFYPAMMVPPLLIMCKQMSKRSNALLGVAIFAVSVAGLLYGSRFIVGSWDFMQATYGVILFLPDLTPNTGMFWYFFIEIFDHFRSFFLVVFQLHAFIFAAPLCIRLKNHPLLVVTVLAGILAVFKSYPSIGDAALFLSLVPLHDELFKYCRYGFLVVNIFLYSSVLAPIFWHLWLYAGSGNANFFYAITLVYNLGLVLLLIDLVYSATRRDFDIANPDNRRSCHHVDSGAQEPSLHCDPRQRHKNNPMYYDDPTRPENTRDLLLNLMNTAPSKRELRHFLKRYVPDLNTSSSLIMPGSSSTTKRSTQTSQSYVDALLSPTANQIAITKVEGPFEKRGWQSVGSTLVKLQKLGLTSIVVTDNAQWPTDESPVELAKTMLRESMALVEAIENAGGRARPLHSGIIESSSVSSMDVQLDFIQDALSRGQIPVLVPIMTQEGGLQQPVKANDAMVAITTKLTKRNNSPAKVVVINNEGGIFNHEQPGTAHSLINVQEEYDTIVNAFQQRPQWMKAYPTAIDNLSMIRQCLAQLPTSSSAILAPIASLPSALITNLVTDKPLYSSSLPNQDTERINKMRTTVLRHGIKIRNYDNIDDLDLDRLTQLMEASFQKKLNADAFYERLRHVLAGAIIAGDYEGAVIMTNESADGQGSRHYYLDKFAIAPTSQGIGLTDILWKRMCDGFPELLWRSRQDNGVNKWYFERSNGYLRLKDTNWVLFWHGPGGFRHIDSYAAIARSIPASFTGALK</sequence>
<evidence type="ECO:0000256" key="10">
    <source>
        <dbReference type="SAM" id="Phobius"/>
    </source>
</evidence>
<name>A0A068RH09_9FUNG</name>
<feature type="domain" description="N-acetyltransferase" evidence="11">
    <location>
        <begin position="775"/>
        <end position="932"/>
    </location>
</feature>
<dbReference type="Pfam" id="PF04768">
    <property type="entry name" value="NAT"/>
    <property type="match status" value="1"/>
</dbReference>
<feature type="transmembrane region" description="Helical" evidence="10">
    <location>
        <begin position="376"/>
        <end position="398"/>
    </location>
</feature>
<feature type="transmembrane region" description="Helical" evidence="10">
    <location>
        <begin position="276"/>
        <end position="297"/>
    </location>
</feature>
<evidence type="ECO:0000256" key="4">
    <source>
        <dbReference type="ARBA" id="ARBA00022502"/>
    </source>
</evidence>
<dbReference type="STRING" id="1263082.A0A068RH09"/>
<keyword evidence="8 10" id="KW-0472">Membrane</keyword>
<protein>
    <submittedName>
        <fullName evidence="12">Amino-acid n-acetyltransferase</fullName>
    </submittedName>
</protein>
<dbReference type="UniPathway" id="UPA00196"/>
<evidence type="ECO:0000313" key="12">
    <source>
        <dbReference type="EMBL" id="CDH48927.1"/>
    </source>
</evidence>
<keyword evidence="13" id="KW-1185">Reference proteome</keyword>
<dbReference type="GO" id="GO:0006506">
    <property type="term" value="P:GPI anchor biosynthetic process"/>
    <property type="evidence" value="ECO:0007669"/>
    <property type="project" value="UniProtKB-UniPathway"/>
</dbReference>
<evidence type="ECO:0000256" key="6">
    <source>
        <dbReference type="ARBA" id="ARBA00022824"/>
    </source>
</evidence>
<reference evidence="12" key="1">
    <citation type="submission" date="2013-08" db="EMBL/GenBank/DDBJ databases">
        <title>Gene expansion shapes genome architecture in the human pathogen Lichtheimia corymbifera: an evolutionary genomics analysis in the ancient terrestrial Mucorales (Mucoromycotina).</title>
        <authorList>
            <person name="Schwartze V.U."/>
            <person name="Winter S."/>
            <person name="Shelest E."/>
            <person name="Marcet-Houben M."/>
            <person name="Horn F."/>
            <person name="Wehner S."/>
            <person name="Hoffmann K."/>
            <person name="Riege K."/>
            <person name="Sammeth M."/>
            <person name="Nowrousian M."/>
            <person name="Valiante V."/>
            <person name="Linde J."/>
            <person name="Jacobsen I.D."/>
            <person name="Marz M."/>
            <person name="Brakhage A.A."/>
            <person name="Gabaldon T."/>
            <person name="Bocker S."/>
            <person name="Voigt K."/>
        </authorList>
    </citation>
    <scope>NUCLEOTIDE SEQUENCE [LARGE SCALE GENOMIC DNA]</scope>
    <source>
        <strain evidence="12">FSU 9682</strain>
    </source>
</reference>
<feature type="transmembrane region" description="Helical" evidence="10">
    <location>
        <begin position="303"/>
        <end position="333"/>
    </location>
</feature>
<evidence type="ECO:0000256" key="7">
    <source>
        <dbReference type="ARBA" id="ARBA00022989"/>
    </source>
</evidence>
<keyword evidence="6" id="KW-0256">Endoplasmic reticulum</keyword>
<dbReference type="OrthoDB" id="5585968at2759"/>
<evidence type="ECO:0000256" key="5">
    <source>
        <dbReference type="ARBA" id="ARBA00022692"/>
    </source>
</evidence>
<comment type="caution">
    <text evidence="12">The sequence shown here is derived from an EMBL/GenBank/DDBJ whole genome shotgun (WGS) entry which is preliminary data.</text>
</comment>
<gene>
    <name evidence="12" type="ORF">LCOR_00696.1</name>
</gene>
<comment type="subcellular location">
    <subcellularLocation>
        <location evidence="1">Endoplasmic reticulum membrane</location>
        <topology evidence="1">Multi-pass membrane protein</topology>
    </subcellularLocation>
</comment>